<evidence type="ECO:0000256" key="1">
    <source>
        <dbReference type="SAM" id="MobiDB-lite"/>
    </source>
</evidence>
<proteinExistence type="predicted"/>
<protein>
    <submittedName>
        <fullName evidence="4">YcdB/YcdC domain-containing protein</fullName>
    </submittedName>
</protein>
<evidence type="ECO:0000256" key="2">
    <source>
        <dbReference type="SAM" id="SignalP"/>
    </source>
</evidence>
<dbReference type="Pfam" id="PF00395">
    <property type="entry name" value="SLH"/>
    <property type="match status" value="3"/>
</dbReference>
<keyword evidence="2" id="KW-0732">Signal</keyword>
<dbReference type="PROSITE" id="PS51272">
    <property type="entry name" value="SLH"/>
    <property type="match status" value="3"/>
</dbReference>
<keyword evidence="5" id="KW-1185">Reference proteome</keyword>
<dbReference type="InterPro" id="IPR001119">
    <property type="entry name" value="SLH_dom"/>
</dbReference>
<feature type="chain" id="PRO_5047266701" evidence="2">
    <location>
        <begin position="29"/>
        <end position="797"/>
    </location>
</feature>
<dbReference type="RefSeq" id="WP_379279443.1">
    <property type="nucleotide sequence ID" value="NZ_JBHUGT010000055.1"/>
</dbReference>
<dbReference type="Proteomes" id="UP001597493">
    <property type="component" value="Unassembled WGS sequence"/>
</dbReference>
<comment type="caution">
    <text evidence="4">The sequence shown here is derived from an EMBL/GenBank/DDBJ whole genome shotgun (WGS) entry which is preliminary data.</text>
</comment>
<sequence>MKSKQRLAVLSAAAVLVNALVLPAAVHADVNEEAAVVSSAPDAAAAESDAAAGSSGAAEGAPAEDEPQGDMVMPKEEAEEMARKLAQIPEDYALRNAGYGDELLANGKRAVWELYFVREQNNKTNASVSVRLNADNGKLLSFDAWDDDPNEKPSYPLKVEREEAKEIALAYIERMAPEYAEEIVFNEDYGAQLLPPLTGEVRHTLRFDRTVNGILFMDNGITVEVDSEGYVVSCSVDWDETIVFPKVETKLEAYDAMAKLTAIAKPELVYMLPYEAADKSKPILGFVMESAAIDAVTGEPIQEGAAGETVASEPVSPEKLGERAEGAAMTEAQAKQKVEELFGLPAAAELTDSSYNEYVDDYTGRKRTAWNLYWTVKEGGKEIREYHASVDSGSGTVYSYYSYNSNDSDEEDAKPKVSYEKAKSLAADAVKKLLPWAADSLYLVSNSRYEADEDGEFRSYPVSFKHKVNGATVSYDEVTVRIDAQTGEVTSFDAVLADVDYGSGLPEVISDNIALGKWLGYYRTVLTYDLARQYLLDGQPISDQKYKVMAAAGEWTGDRVERRTEAKLVYRLIARPLDESVFLSAETGEWINSSTGEVTQLNKPKADDIEGHWAENELSLMVAYKALDLKDGNVRPNETITRGELIKMLVLAMNEGHMPYEFSKGEAGVSASFADVAADSGFYKYVETALAENLIDIGDGSFNPEGKVNREEMAELIVRALGYNPLANYEGLFRTTFSDSASVERKGQAAIVVGLGIMSLNDGKFEPDRLVTRAEAAAAFFRYLQVRADLKEAPLRD</sequence>
<feature type="domain" description="SLH" evidence="3">
    <location>
        <begin position="732"/>
        <end position="794"/>
    </location>
</feature>
<evidence type="ECO:0000313" key="5">
    <source>
        <dbReference type="Proteomes" id="UP001597493"/>
    </source>
</evidence>
<accession>A0ABW5R4X0</accession>
<evidence type="ECO:0000259" key="3">
    <source>
        <dbReference type="PROSITE" id="PS51272"/>
    </source>
</evidence>
<feature type="signal peptide" evidence="2">
    <location>
        <begin position="1"/>
        <end position="28"/>
    </location>
</feature>
<feature type="region of interest" description="Disordered" evidence="1">
    <location>
        <begin position="46"/>
        <end position="69"/>
    </location>
</feature>
<feature type="compositionally biased region" description="Low complexity" evidence="1">
    <location>
        <begin position="46"/>
        <end position="61"/>
    </location>
</feature>
<gene>
    <name evidence="4" type="ORF">ACFSW5_24635</name>
</gene>
<dbReference type="InterPro" id="IPR032599">
    <property type="entry name" value="YcdB/YcdC_rep_domain"/>
</dbReference>
<feature type="domain" description="SLH" evidence="3">
    <location>
        <begin position="601"/>
        <end position="663"/>
    </location>
</feature>
<reference evidence="5" key="1">
    <citation type="journal article" date="2019" name="Int. J. Syst. Evol. Microbiol.">
        <title>The Global Catalogue of Microorganisms (GCM) 10K type strain sequencing project: providing services to taxonomists for standard genome sequencing and annotation.</title>
        <authorList>
            <consortium name="The Broad Institute Genomics Platform"/>
            <consortium name="The Broad Institute Genome Sequencing Center for Infectious Disease"/>
            <person name="Wu L."/>
            <person name="Ma J."/>
        </authorList>
    </citation>
    <scope>NUCLEOTIDE SEQUENCE [LARGE SCALE GENOMIC DNA]</scope>
    <source>
        <strain evidence="5">TISTR 1827</strain>
    </source>
</reference>
<feature type="domain" description="SLH" evidence="3">
    <location>
        <begin position="669"/>
        <end position="731"/>
    </location>
</feature>
<evidence type="ECO:0000313" key="4">
    <source>
        <dbReference type="EMBL" id="MFD2663430.1"/>
    </source>
</evidence>
<dbReference type="Pfam" id="PF16244">
    <property type="entry name" value="DUF4901"/>
    <property type="match status" value="2"/>
</dbReference>
<organism evidence="4 5">
    <name type="scientific">Paenibacillus thailandensis</name>
    <dbReference type="NCBI Taxonomy" id="393250"/>
    <lineage>
        <taxon>Bacteria</taxon>
        <taxon>Bacillati</taxon>
        <taxon>Bacillota</taxon>
        <taxon>Bacilli</taxon>
        <taxon>Bacillales</taxon>
        <taxon>Paenibacillaceae</taxon>
        <taxon>Paenibacillus</taxon>
    </lineage>
</organism>
<name>A0ABW5R4X0_9BACL</name>
<dbReference type="EMBL" id="JBHUMY010000043">
    <property type="protein sequence ID" value="MFD2663430.1"/>
    <property type="molecule type" value="Genomic_DNA"/>
</dbReference>